<gene>
    <name evidence="3" type="ORF">XD93_1009</name>
</gene>
<dbReference type="InterPro" id="IPR001296">
    <property type="entry name" value="Glyco_trans_1"/>
</dbReference>
<dbReference type="Gene3D" id="3.40.50.2000">
    <property type="entry name" value="Glycogen Phosphorylase B"/>
    <property type="match status" value="1"/>
</dbReference>
<evidence type="ECO:0000313" key="4">
    <source>
        <dbReference type="Proteomes" id="UP000053904"/>
    </source>
</evidence>
<dbReference type="GO" id="GO:0009103">
    <property type="term" value="P:lipopolysaccharide biosynthetic process"/>
    <property type="evidence" value="ECO:0007669"/>
    <property type="project" value="TreeGrafter"/>
</dbReference>
<reference evidence="4" key="1">
    <citation type="journal article" date="2015" name="MBio">
        <title>Genome-Resolved Metagenomic Analysis Reveals Roles for Candidate Phyla and Other Microbial Community Members in Biogeochemical Transformations in Oil Reservoirs.</title>
        <authorList>
            <person name="Hu P."/>
            <person name="Tom L."/>
            <person name="Singh A."/>
            <person name="Thomas B.C."/>
            <person name="Baker B.J."/>
            <person name="Piceno Y.M."/>
            <person name="Andersen G.L."/>
            <person name="Banfield J.F."/>
        </authorList>
    </citation>
    <scope>NUCLEOTIDE SEQUENCE [LARGE SCALE GENOMIC DNA]</scope>
</reference>
<dbReference type="PANTHER" id="PTHR46401">
    <property type="entry name" value="GLYCOSYLTRANSFERASE WBBK-RELATED"/>
    <property type="match status" value="1"/>
</dbReference>
<name>A0A101HG76_9BACT</name>
<dbReference type="Proteomes" id="UP000053904">
    <property type="component" value="Unassembled WGS sequence"/>
</dbReference>
<comment type="caution">
    <text evidence="3">The sequence shown here is derived from an EMBL/GenBank/DDBJ whole genome shotgun (WGS) entry which is preliminary data.</text>
</comment>
<feature type="domain" description="Glycosyl transferase family 1" evidence="2">
    <location>
        <begin position="23"/>
        <end position="165"/>
    </location>
</feature>
<evidence type="ECO:0000259" key="2">
    <source>
        <dbReference type="Pfam" id="PF00534"/>
    </source>
</evidence>
<sequence>GYVIYMGGGINKTKNSKGVILGYIEFLKLLGKEKEHCPYLVISGGNFENEELKEVKELHDIVKENNIEDLVLFTGFYEDEQKYSLLKNAFAFIHLSLYEGFGFAPIEALRAKVPAILHNNPVYEELFSDVGIMVDGENHKEVGERILDVYSNSEKYKSRVEKGYELSKKYTWDKVAERTYEVFEKVL</sequence>
<proteinExistence type="predicted"/>
<dbReference type="Pfam" id="PF00534">
    <property type="entry name" value="Glycos_transf_1"/>
    <property type="match status" value="1"/>
</dbReference>
<dbReference type="PANTHER" id="PTHR46401:SF2">
    <property type="entry name" value="GLYCOSYLTRANSFERASE WBBK-RELATED"/>
    <property type="match status" value="1"/>
</dbReference>
<evidence type="ECO:0000256" key="1">
    <source>
        <dbReference type="ARBA" id="ARBA00022679"/>
    </source>
</evidence>
<dbReference type="EMBL" id="LGGO01000176">
    <property type="protein sequence ID" value="KUK76276.1"/>
    <property type="molecule type" value="Genomic_DNA"/>
</dbReference>
<accession>A0A101HG76</accession>
<keyword evidence="1 3" id="KW-0808">Transferase</keyword>
<protein>
    <submittedName>
        <fullName evidence="3">Glycosyl transferase group 1</fullName>
    </submittedName>
</protein>
<dbReference type="SUPFAM" id="SSF53756">
    <property type="entry name" value="UDP-Glycosyltransferase/glycogen phosphorylase"/>
    <property type="match status" value="1"/>
</dbReference>
<feature type="non-terminal residue" evidence="3">
    <location>
        <position position="1"/>
    </location>
</feature>
<dbReference type="AlphaFoldDB" id="A0A101HG76"/>
<evidence type="ECO:0000313" key="3">
    <source>
        <dbReference type="EMBL" id="KUK76276.1"/>
    </source>
</evidence>
<organism evidence="3 4">
    <name type="scientific">candidate division WS6 bacterium 34_10</name>
    <dbReference type="NCBI Taxonomy" id="1641389"/>
    <lineage>
        <taxon>Bacteria</taxon>
        <taxon>Candidatus Dojkabacteria</taxon>
    </lineage>
</organism>
<dbReference type="GO" id="GO:0016757">
    <property type="term" value="F:glycosyltransferase activity"/>
    <property type="evidence" value="ECO:0007669"/>
    <property type="project" value="InterPro"/>
</dbReference>